<protein>
    <submittedName>
        <fullName evidence="5">Excinuclease ABC subunit B</fullName>
    </submittedName>
</protein>
<evidence type="ECO:0000259" key="4">
    <source>
        <dbReference type="PROSITE" id="PS51192"/>
    </source>
</evidence>
<dbReference type="PROSITE" id="PS51192">
    <property type="entry name" value="HELICASE_ATP_BIND_1"/>
    <property type="match status" value="1"/>
</dbReference>
<dbReference type="GO" id="GO:0140097">
    <property type="term" value="F:catalytic activity, acting on DNA"/>
    <property type="evidence" value="ECO:0007669"/>
    <property type="project" value="UniProtKB-ARBA"/>
</dbReference>
<dbReference type="GO" id="GO:0003677">
    <property type="term" value="F:DNA binding"/>
    <property type="evidence" value="ECO:0007669"/>
    <property type="project" value="InterPro"/>
</dbReference>
<proteinExistence type="predicted"/>
<comment type="caution">
    <text evidence="5">The sequence shown here is derived from an EMBL/GenBank/DDBJ whole genome shotgun (WGS) entry which is preliminary data.</text>
</comment>
<gene>
    <name evidence="5" type="ORF">E7Z75_08815</name>
</gene>
<evidence type="ECO:0000256" key="1">
    <source>
        <dbReference type="ARBA" id="ARBA00022490"/>
    </source>
</evidence>
<dbReference type="InterPro" id="IPR014001">
    <property type="entry name" value="Helicase_ATP-bd"/>
</dbReference>
<dbReference type="Pfam" id="PF17757">
    <property type="entry name" value="UvrB_inter"/>
    <property type="match status" value="1"/>
</dbReference>
<dbReference type="InterPro" id="IPR027417">
    <property type="entry name" value="P-loop_NTPase"/>
</dbReference>
<dbReference type="GO" id="GO:0006289">
    <property type="term" value="P:nucleotide-excision repair"/>
    <property type="evidence" value="ECO:0007669"/>
    <property type="project" value="InterPro"/>
</dbReference>
<evidence type="ECO:0000256" key="3">
    <source>
        <dbReference type="ARBA" id="ARBA00022840"/>
    </source>
</evidence>
<dbReference type="Gene3D" id="3.40.50.300">
    <property type="entry name" value="P-loop containing nucleotide triphosphate hydrolases"/>
    <property type="match status" value="1"/>
</dbReference>
<evidence type="ECO:0000313" key="6">
    <source>
        <dbReference type="Proteomes" id="UP000732619"/>
    </source>
</evidence>
<dbReference type="PANTHER" id="PTHR24029">
    <property type="entry name" value="UVRABC SYSTEM PROTEIN B"/>
    <property type="match status" value="1"/>
</dbReference>
<dbReference type="SUPFAM" id="SSF52540">
    <property type="entry name" value="P-loop containing nucleoside triphosphate hydrolases"/>
    <property type="match status" value="1"/>
</dbReference>
<reference evidence="5" key="1">
    <citation type="submission" date="2019-04" db="EMBL/GenBank/DDBJ databases">
        <title>Evolution of Biomass-Degrading Anaerobic Consortia Revealed by Metagenomics.</title>
        <authorList>
            <person name="Peng X."/>
        </authorList>
    </citation>
    <scope>NUCLEOTIDE SEQUENCE</scope>
    <source>
        <strain evidence="5">SIG14</strain>
    </source>
</reference>
<keyword evidence="3" id="KW-0067">ATP-binding</keyword>
<dbReference type="InterPro" id="IPR006935">
    <property type="entry name" value="Helicase/UvrB_N"/>
</dbReference>
<dbReference type="InterPro" id="IPR004807">
    <property type="entry name" value="UvrB"/>
</dbReference>
<dbReference type="InterPro" id="IPR041471">
    <property type="entry name" value="UvrB_inter"/>
</dbReference>
<name>A0A8T3VPZ7_METOL</name>
<dbReference type="SMART" id="SM00487">
    <property type="entry name" value="DEXDc"/>
    <property type="match status" value="1"/>
</dbReference>
<dbReference type="Pfam" id="PF04851">
    <property type="entry name" value="ResIII"/>
    <property type="match status" value="1"/>
</dbReference>
<evidence type="ECO:0000313" key="5">
    <source>
        <dbReference type="EMBL" id="MBE6513223.1"/>
    </source>
</evidence>
<accession>A0A8T3VPZ7</accession>
<keyword evidence="2" id="KW-0547">Nucleotide-binding</keyword>
<sequence length="221" mass="25201">MKEFKLKSPYKPLGDQPQAIESLVNGIKKGFHEQTLLGVTGSGKTYTMANIIEKVQKPTLIISHNKTLAAQLYEEFKVFFPENAVEYFVSYYDYYQPEAYVPRTDTFIDKEASINEEIDIMRHSATQSLLSRDDVIVVSSVSCIYGIGSPEDYGEFAFSIAVGDIYERSDILRKLIFMQYERNDIAFERGQFRVRGDVIEINPVHGTPPIRIELFGDEIDA</sequence>
<dbReference type="GO" id="GO:0005524">
    <property type="term" value="F:ATP binding"/>
    <property type="evidence" value="ECO:0007669"/>
    <property type="project" value="UniProtKB-KW"/>
</dbReference>
<dbReference type="AlphaFoldDB" id="A0A8T3VPZ7"/>
<evidence type="ECO:0000256" key="2">
    <source>
        <dbReference type="ARBA" id="ARBA00022741"/>
    </source>
</evidence>
<dbReference type="GO" id="GO:0009380">
    <property type="term" value="C:excinuclease repair complex"/>
    <property type="evidence" value="ECO:0007669"/>
    <property type="project" value="InterPro"/>
</dbReference>
<keyword evidence="1" id="KW-0963">Cytoplasm</keyword>
<feature type="non-terminal residue" evidence="5">
    <location>
        <position position="221"/>
    </location>
</feature>
<dbReference type="Proteomes" id="UP000732619">
    <property type="component" value="Unassembled WGS sequence"/>
</dbReference>
<dbReference type="GO" id="GO:0120545">
    <property type="term" value="F:nucleic acid conformation isomerase activity"/>
    <property type="evidence" value="ECO:0007669"/>
    <property type="project" value="UniProtKB-ARBA"/>
</dbReference>
<dbReference type="PANTHER" id="PTHR24029:SF0">
    <property type="entry name" value="UVRABC SYSTEM PROTEIN B"/>
    <property type="match status" value="1"/>
</dbReference>
<dbReference type="GO" id="GO:0016887">
    <property type="term" value="F:ATP hydrolysis activity"/>
    <property type="evidence" value="ECO:0007669"/>
    <property type="project" value="InterPro"/>
</dbReference>
<feature type="domain" description="Helicase ATP-binding" evidence="4">
    <location>
        <begin position="25"/>
        <end position="159"/>
    </location>
</feature>
<dbReference type="EMBL" id="SUTG01000059">
    <property type="protein sequence ID" value="MBE6513223.1"/>
    <property type="molecule type" value="Genomic_DNA"/>
</dbReference>
<organism evidence="5 6">
    <name type="scientific">Methanobrevibacter olleyae</name>
    <dbReference type="NCBI Taxonomy" id="294671"/>
    <lineage>
        <taxon>Archaea</taxon>
        <taxon>Methanobacteriati</taxon>
        <taxon>Methanobacteriota</taxon>
        <taxon>Methanomada group</taxon>
        <taxon>Methanobacteria</taxon>
        <taxon>Methanobacteriales</taxon>
        <taxon>Methanobacteriaceae</taxon>
        <taxon>Methanobrevibacter</taxon>
    </lineage>
</organism>